<dbReference type="InterPro" id="IPR011971">
    <property type="entry name" value="CHP02284"/>
</dbReference>
<dbReference type="Pfam" id="PF09537">
    <property type="entry name" value="DUF2383"/>
    <property type="match status" value="1"/>
</dbReference>
<dbReference type="InterPro" id="IPR019052">
    <property type="entry name" value="DUF2383"/>
</dbReference>
<name>A0A363NXH5_9SPHI</name>
<organism evidence="2 3">
    <name type="scientific">Sphingobacterium athyrii</name>
    <dbReference type="NCBI Taxonomy" id="2152717"/>
    <lineage>
        <taxon>Bacteria</taxon>
        <taxon>Pseudomonadati</taxon>
        <taxon>Bacteroidota</taxon>
        <taxon>Sphingobacteriia</taxon>
        <taxon>Sphingobacteriales</taxon>
        <taxon>Sphingobacteriaceae</taxon>
        <taxon>Sphingobacterium</taxon>
    </lineage>
</organism>
<reference evidence="2 3" key="1">
    <citation type="submission" date="2018-04" db="EMBL/GenBank/DDBJ databases">
        <title>Sphingobacterium sp. M46 Genome.</title>
        <authorList>
            <person name="Cheng J."/>
            <person name="Li Y."/>
        </authorList>
    </citation>
    <scope>NUCLEOTIDE SEQUENCE [LARGE SCALE GENOMIC DNA]</scope>
    <source>
        <strain evidence="2 3">M46</strain>
    </source>
</reference>
<evidence type="ECO:0000259" key="1">
    <source>
        <dbReference type="Pfam" id="PF09537"/>
    </source>
</evidence>
<dbReference type="NCBIfam" id="TIGR02284">
    <property type="entry name" value="PA2169 family four-helix-bundle protein"/>
    <property type="match status" value="1"/>
</dbReference>
<dbReference type="Proteomes" id="UP000250831">
    <property type="component" value="Unassembled WGS sequence"/>
</dbReference>
<dbReference type="EMBL" id="QCXX01000001">
    <property type="protein sequence ID" value="PUV25512.1"/>
    <property type="molecule type" value="Genomic_DNA"/>
</dbReference>
<accession>A0A363NXH5</accession>
<gene>
    <name evidence="2" type="ORF">DCO56_00510</name>
</gene>
<sequence>METITINDSTLINDLIQINNDRIAGYKKAIEIADRLHIDTLNPIFVDYMNQSELFIEELKPYLEQHAKAATDGTMISGKLFRIWMDIKSAVSGNDQKSLLSSCEQGEDAFTKTYKDVVDNQDWEITHDLLLLIEKQLAIQLEAHEYIKTLRDKGL</sequence>
<keyword evidence="3" id="KW-1185">Reference proteome</keyword>
<comment type="caution">
    <text evidence="2">The sequence shown here is derived from an EMBL/GenBank/DDBJ whole genome shotgun (WGS) entry which is preliminary data.</text>
</comment>
<dbReference type="Gene3D" id="1.20.1260.10">
    <property type="match status" value="1"/>
</dbReference>
<dbReference type="AlphaFoldDB" id="A0A363NXH5"/>
<proteinExistence type="predicted"/>
<dbReference type="InterPro" id="IPR012347">
    <property type="entry name" value="Ferritin-like"/>
</dbReference>
<feature type="domain" description="DUF2383" evidence="1">
    <location>
        <begin position="11"/>
        <end position="119"/>
    </location>
</feature>
<dbReference type="OrthoDB" id="282393at2"/>
<dbReference type="RefSeq" id="WP_108631833.1">
    <property type="nucleotide sequence ID" value="NZ_DAMCKI010000004.1"/>
</dbReference>
<protein>
    <recommendedName>
        <fullName evidence="1">DUF2383 domain-containing protein</fullName>
    </recommendedName>
</protein>
<evidence type="ECO:0000313" key="3">
    <source>
        <dbReference type="Proteomes" id="UP000250831"/>
    </source>
</evidence>
<evidence type="ECO:0000313" key="2">
    <source>
        <dbReference type="EMBL" id="PUV25512.1"/>
    </source>
</evidence>